<organism evidence="8 9">
    <name type="scientific">Candidatus Syntropharchaeum caldarium</name>
    <dbReference type="NCBI Taxonomy" id="1838285"/>
    <lineage>
        <taxon>Archaea</taxon>
        <taxon>Methanobacteriati</taxon>
        <taxon>Methanobacteriota</taxon>
        <taxon>Stenosarchaea group</taxon>
        <taxon>Methanomicrobia</taxon>
        <taxon>Methanosarcinales</taxon>
        <taxon>ANME-2 cluster</taxon>
        <taxon>Candidatus Syntropharchaeum</taxon>
    </lineage>
</organism>
<dbReference type="GO" id="GO:0051539">
    <property type="term" value="F:4 iron, 4 sulfur cluster binding"/>
    <property type="evidence" value="ECO:0007669"/>
    <property type="project" value="UniProtKB-KW"/>
</dbReference>
<evidence type="ECO:0000256" key="6">
    <source>
        <dbReference type="ARBA" id="ARBA00023014"/>
    </source>
</evidence>
<dbReference type="GO" id="GO:0003824">
    <property type="term" value="F:catalytic activity"/>
    <property type="evidence" value="ECO:0007669"/>
    <property type="project" value="InterPro"/>
</dbReference>
<accession>A0A1F2P7X7</accession>
<dbReference type="AlphaFoldDB" id="A0A1F2P7X7"/>
<dbReference type="GO" id="GO:0046872">
    <property type="term" value="F:metal ion binding"/>
    <property type="evidence" value="ECO:0007669"/>
    <property type="project" value="UniProtKB-KW"/>
</dbReference>
<feature type="domain" description="Radical SAM core" evidence="7">
    <location>
        <begin position="14"/>
        <end position="238"/>
    </location>
</feature>
<evidence type="ECO:0000256" key="2">
    <source>
        <dbReference type="ARBA" id="ARBA00022485"/>
    </source>
</evidence>
<gene>
    <name evidence="8" type="ORF">SCAL_001617</name>
</gene>
<dbReference type="SFLD" id="SFLDS00029">
    <property type="entry name" value="Radical_SAM"/>
    <property type="match status" value="1"/>
</dbReference>
<evidence type="ECO:0000256" key="1">
    <source>
        <dbReference type="ARBA" id="ARBA00001966"/>
    </source>
</evidence>
<dbReference type="Gene3D" id="3.20.20.70">
    <property type="entry name" value="Aldolase class I"/>
    <property type="match status" value="1"/>
</dbReference>
<keyword evidence="5" id="KW-0408">Iron</keyword>
<evidence type="ECO:0000313" key="8">
    <source>
        <dbReference type="EMBL" id="OFV67348.1"/>
    </source>
</evidence>
<dbReference type="Proteomes" id="UP000186940">
    <property type="component" value="Unassembled WGS sequence"/>
</dbReference>
<dbReference type="PATRIC" id="fig|1838285.3.peg.1641"/>
<dbReference type="InterPro" id="IPR034457">
    <property type="entry name" value="Organic_radical-activating"/>
</dbReference>
<comment type="caution">
    <text evidence="8">The sequence shown here is derived from an EMBL/GenBank/DDBJ whole genome shotgun (WGS) entry which is preliminary data.</text>
</comment>
<dbReference type="SUPFAM" id="SSF102114">
    <property type="entry name" value="Radical SAM enzymes"/>
    <property type="match status" value="1"/>
</dbReference>
<keyword evidence="4" id="KW-0479">Metal-binding</keyword>
<dbReference type="STRING" id="1838285.SCAL_001617"/>
<dbReference type="InterPro" id="IPR012840">
    <property type="entry name" value="NrdG2"/>
</dbReference>
<reference evidence="8" key="1">
    <citation type="submission" date="2016-05" db="EMBL/GenBank/DDBJ databases">
        <title>Microbial consortia oxidize butane by reversing methanogenesis.</title>
        <authorList>
            <person name="Laso-Perez R."/>
            <person name="Richter M."/>
            <person name="Wegener G."/>
            <person name="Musat F."/>
        </authorList>
    </citation>
    <scope>NUCLEOTIDE SEQUENCE [LARGE SCALE GENOMIC DNA]</scope>
    <source>
        <strain evidence="8">BOX2</strain>
    </source>
</reference>
<evidence type="ECO:0000256" key="4">
    <source>
        <dbReference type="ARBA" id="ARBA00022723"/>
    </source>
</evidence>
<sequence length="238" mass="26409">MINFGGIIETSTLDYPGKAAMVIFFRGCPFRCIYCQNEHLLSGNDLIGEEIIEAKIRDAKIFISAVVFSGGEPFMQFDPLSKLASYAKASGLLVGIETCGYYPEKIRALGERRLIDSLFLDIKAPLDDPKRYEEITGVRNAAEVVKESLSYSCSADFNLEVRTTVFKGVIGPDEIEKIARALEGFDGTYVIQEGISAHLETFSYNEIRRMGEIAATHLNSVRIRTKEKGLETLNSGSR</sequence>
<dbReference type="InterPro" id="IPR013785">
    <property type="entry name" value="Aldolase_TIM"/>
</dbReference>
<keyword evidence="2" id="KW-0004">4Fe-4S</keyword>
<evidence type="ECO:0000256" key="5">
    <source>
        <dbReference type="ARBA" id="ARBA00023004"/>
    </source>
</evidence>
<evidence type="ECO:0000313" key="9">
    <source>
        <dbReference type="Proteomes" id="UP000186940"/>
    </source>
</evidence>
<proteinExistence type="predicted"/>
<protein>
    <submittedName>
        <fullName evidence="8">Anaerobic ribonucleoside-triphosphate reductase activating protein</fullName>
    </submittedName>
</protein>
<name>A0A1F2P7X7_9EURY</name>
<dbReference type="SFLD" id="SFLDG01094">
    <property type="entry name" value="Uncharacterised_Radical_SAM_Su"/>
    <property type="match status" value="1"/>
</dbReference>
<dbReference type="Pfam" id="PF04055">
    <property type="entry name" value="Radical_SAM"/>
    <property type="match status" value="1"/>
</dbReference>
<keyword evidence="3" id="KW-0949">S-adenosyl-L-methionine</keyword>
<dbReference type="CDD" id="cd01335">
    <property type="entry name" value="Radical_SAM"/>
    <property type="match status" value="1"/>
</dbReference>
<dbReference type="InterPro" id="IPR058240">
    <property type="entry name" value="rSAM_sf"/>
</dbReference>
<dbReference type="NCBIfam" id="TIGR02495">
    <property type="entry name" value="NrdG2"/>
    <property type="match status" value="1"/>
</dbReference>
<comment type="cofactor">
    <cofactor evidence="1">
        <name>[4Fe-4S] cluster</name>
        <dbReference type="ChEBI" id="CHEBI:49883"/>
    </cofactor>
</comment>
<dbReference type="PROSITE" id="PS51918">
    <property type="entry name" value="RADICAL_SAM"/>
    <property type="match status" value="1"/>
</dbReference>
<keyword evidence="6" id="KW-0411">Iron-sulfur</keyword>
<dbReference type="InterPro" id="IPR007197">
    <property type="entry name" value="rSAM"/>
</dbReference>
<dbReference type="EMBL" id="LYOS01000005">
    <property type="protein sequence ID" value="OFV67348.1"/>
    <property type="molecule type" value="Genomic_DNA"/>
</dbReference>
<evidence type="ECO:0000256" key="3">
    <source>
        <dbReference type="ARBA" id="ARBA00022691"/>
    </source>
</evidence>
<keyword evidence="9" id="KW-1185">Reference proteome</keyword>
<dbReference type="PANTHER" id="PTHR30352">
    <property type="entry name" value="PYRUVATE FORMATE-LYASE-ACTIVATING ENZYME"/>
    <property type="match status" value="1"/>
</dbReference>
<evidence type="ECO:0000259" key="7">
    <source>
        <dbReference type="PROSITE" id="PS51918"/>
    </source>
</evidence>